<dbReference type="EMBL" id="LBYA01000028">
    <property type="protein sequence ID" value="KKR41696.1"/>
    <property type="molecule type" value="Genomic_DNA"/>
</dbReference>
<sequence length="148" mass="16210">MGTLEHEAQVDFEAVGRKLISAEALNKDEIFLVFGRATNFASDLIDSKLDQTHAASSVSVEVRSHMTVIVLDRLVSLYQGGSTPLFANLKEAVCQTFSIKSEDLSDERLHSVLSSSLDEYFSKDISEEVKKNMGLIRGAVDQVASKDA</sequence>
<proteinExistence type="predicted"/>
<accession>A0A0G0QWG8</accession>
<protein>
    <submittedName>
        <fullName evidence="1">Uncharacterized protein</fullName>
    </submittedName>
</protein>
<evidence type="ECO:0000313" key="2">
    <source>
        <dbReference type="Proteomes" id="UP000034215"/>
    </source>
</evidence>
<name>A0A0G0QWG8_9BACT</name>
<organism evidence="1 2">
    <name type="scientific">Candidatus Woesebacteria bacterium GW2011_GWB1_40_12</name>
    <dbReference type="NCBI Taxonomy" id="1618576"/>
    <lineage>
        <taxon>Bacteria</taxon>
        <taxon>Candidatus Woeseibacteriota</taxon>
    </lineage>
</organism>
<evidence type="ECO:0000313" key="1">
    <source>
        <dbReference type="EMBL" id="KKR41696.1"/>
    </source>
</evidence>
<dbReference type="AlphaFoldDB" id="A0A0G0QWG8"/>
<comment type="caution">
    <text evidence="1">The sequence shown here is derived from an EMBL/GenBank/DDBJ whole genome shotgun (WGS) entry which is preliminary data.</text>
</comment>
<dbReference type="Proteomes" id="UP000034215">
    <property type="component" value="Unassembled WGS sequence"/>
</dbReference>
<reference evidence="1 2" key="1">
    <citation type="journal article" date="2015" name="Nature">
        <title>rRNA introns, odd ribosomes, and small enigmatic genomes across a large radiation of phyla.</title>
        <authorList>
            <person name="Brown C.T."/>
            <person name="Hug L.A."/>
            <person name="Thomas B.C."/>
            <person name="Sharon I."/>
            <person name="Castelle C.J."/>
            <person name="Singh A."/>
            <person name="Wilkins M.J."/>
            <person name="Williams K.H."/>
            <person name="Banfield J.F."/>
        </authorList>
    </citation>
    <scope>NUCLEOTIDE SEQUENCE [LARGE SCALE GENOMIC DNA]</scope>
</reference>
<gene>
    <name evidence="1" type="ORF">UT76_C0028G0008</name>
</gene>